<evidence type="ECO:0000259" key="6">
    <source>
        <dbReference type="Pfam" id="PF08281"/>
    </source>
</evidence>
<dbReference type="InterPro" id="IPR007627">
    <property type="entry name" value="RNA_pol_sigma70_r2"/>
</dbReference>
<evidence type="ECO:0000256" key="4">
    <source>
        <dbReference type="ARBA" id="ARBA00023163"/>
    </source>
</evidence>
<gene>
    <name evidence="7" type="ORF">SAMN04488121_104336</name>
</gene>
<dbReference type="Pfam" id="PF04542">
    <property type="entry name" value="Sigma70_r2"/>
    <property type="match status" value="1"/>
</dbReference>
<sequence>MSFQTFHAQLLENADFLKPVAMALTKDQEAAKDLYQETLYKALKNKDKYLEGSNIRAWLYTIMRNLFINDYRRSAKYSSSLELTANITNSTLAEVNAENMIRTKEIKGTLYKLPLSFKKPLLLYCDGFKYHEIAEMLHEPMGTVKSRIHLARKLLCTTMSRH</sequence>
<dbReference type="OrthoDB" id="9803470at2"/>
<dbReference type="GO" id="GO:0006352">
    <property type="term" value="P:DNA-templated transcription initiation"/>
    <property type="evidence" value="ECO:0007669"/>
    <property type="project" value="InterPro"/>
</dbReference>
<evidence type="ECO:0000313" key="7">
    <source>
        <dbReference type="EMBL" id="SDG45663.1"/>
    </source>
</evidence>
<dbReference type="InterPro" id="IPR039425">
    <property type="entry name" value="RNA_pol_sigma-70-like"/>
</dbReference>
<dbReference type="InterPro" id="IPR013325">
    <property type="entry name" value="RNA_pol_sigma_r2"/>
</dbReference>
<keyword evidence="4" id="KW-0804">Transcription</keyword>
<dbReference type="Pfam" id="PF08281">
    <property type="entry name" value="Sigma70_r4_2"/>
    <property type="match status" value="1"/>
</dbReference>
<dbReference type="Gene3D" id="1.10.10.10">
    <property type="entry name" value="Winged helix-like DNA-binding domain superfamily/Winged helix DNA-binding domain"/>
    <property type="match status" value="1"/>
</dbReference>
<dbReference type="InterPro" id="IPR036388">
    <property type="entry name" value="WH-like_DNA-bd_sf"/>
</dbReference>
<dbReference type="GO" id="GO:0003677">
    <property type="term" value="F:DNA binding"/>
    <property type="evidence" value="ECO:0007669"/>
    <property type="project" value="InterPro"/>
</dbReference>
<reference evidence="8" key="1">
    <citation type="submission" date="2016-10" db="EMBL/GenBank/DDBJ databases">
        <authorList>
            <person name="Varghese N."/>
            <person name="Submissions S."/>
        </authorList>
    </citation>
    <scope>NUCLEOTIDE SEQUENCE [LARGE SCALE GENOMIC DNA]</scope>
    <source>
        <strain evidence="8">DSM 527</strain>
    </source>
</reference>
<dbReference type="AlphaFoldDB" id="A0A1G7UDW0"/>
<proteinExistence type="inferred from homology"/>
<dbReference type="Proteomes" id="UP000199045">
    <property type="component" value="Unassembled WGS sequence"/>
</dbReference>
<feature type="domain" description="RNA polymerase sigma factor 70 region 4 type 2" evidence="6">
    <location>
        <begin position="118"/>
        <end position="155"/>
    </location>
</feature>
<keyword evidence="3" id="KW-0731">Sigma factor</keyword>
<dbReference type="EMBL" id="FNBN01000004">
    <property type="protein sequence ID" value="SDG45663.1"/>
    <property type="molecule type" value="Genomic_DNA"/>
</dbReference>
<evidence type="ECO:0000256" key="2">
    <source>
        <dbReference type="ARBA" id="ARBA00023015"/>
    </source>
</evidence>
<evidence type="ECO:0000256" key="1">
    <source>
        <dbReference type="ARBA" id="ARBA00010641"/>
    </source>
</evidence>
<dbReference type="Gene3D" id="1.10.1740.10">
    <property type="match status" value="1"/>
</dbReference>
<evidence type="ECO:0000256" key="3">
    <source>
        <dbReference type="ARBA" id="ARBA00023082"/>
    </source>
</evidence>
<dbReference type="InterPro" id="IPR013249">
    <property type="entry name" value="RNA_pol_sigma70_r4_t2"/>
</dbReference>
<name>A0A1G7UDW0_CHIFI</name>
<dbReference type="PANTHER" id="PTHR43133:SF25">
    <property type="entry name" value="RNA POLYMERASE SIGMA FACTOR RFAY-RELATED"/>
    <property type="match status" value="1"/>
</dbReference>
<dbReference type="SUPFAM" id="SSF88659">
    <property type="entry name" value="Sigma3 and sigma4 domains of RNA polymerase sigma factors"/>
    <property type="match status" value="1"/>
</dbReference>
<dbReference type="InterPro" id="IPR013324">
    <property type="entry name" value="RNA_pol_sigma_r3/r4-like"/>
</dbReference>
<dbReference type="RefSeq" id="WP_089834506.1">
    <property type="nucleotide sequence ID" value="NZ_FNBN01000004.1"/>
</dbReference>
<organism evidence="7 8">
    <name type="scientific">Chitinophaga filiformis</name>
    <name type="common">Myxococcus filiformis</name>
    <name type="synonym">Flexibacter filiformis</name>
    <dbReference type="NCBI Taxonomy" id="104663"/>
    <lineage>
        <taxon>Bacteria</taxon>
        <taxon>Pseudomonadati</taxon>
        <taxon>Bacteroidota</taxon>
        <taxon>Chitinophagia</taxon>
        <taxon>Chitinophagales</taxon>
        <taxon>Chitinophagaceae</taxon>
        <taxon>Chitinophaga</taxon>
    </lineage>
</organism>
<dbReference type="SUPFAM" id="SSF88946">
    <property type="entry name" value="Sigma2 domain of RNA polymerase sigma factors"/>
    <property type="match status" value="1"/>
</dbReference>
<accession>A0A1G7UDW0</accession>
<feature type="domain" description="RNA polymerase sigma-70 region 2" evidence="5">
    <location>
        <begin position="12"/>
        <end position="75"/>
    </location>
</feature>
<dbReference type="NCBIfam" id="TIGR02937">
    <property type="entry name" value="sigma70-ECF"/>
    <property type="match status" value="1"/>
</dbReference>
<comment type="similarity">
    <text evidence="1">Belongs to the sigma-70 factor family. ECF subfamily.</text>
</comment>
<dbReference type="PANTHER" id="PTHR43133">
    <property type="entry name" value="RNA POLYMERASE ECF-TYPE SIGMA FACTO"/>
    <property type="match status" value="1"/>
</dbReference>
<dbReference type="GO" id="GO:0016987">
    <property type="term" value="F:sigma factor activity"/>
    <property type="evidence" value="ECO:0007669"/>
    <property type="project" value="UniProtKB-KW"/>
</dbReference>
<keyword evidence="2" id="KW-0805">Transcription regulation</keyword>
<dbReference type="InterPro" id="IPR014284">
    <property type="entry name" value="RNA_pol_sigma-70_dom"/>
</dbReference>
<dbReference type="STRING" id="104663.SAMN04488121_104336"/>
<protein>
    <submittedName>
        <fullName evidence="7">RNA polymerase sigma-70 factor, ECF subfamily</fullName>
    </submittedName>
</protein>
<evidence type="ECO:0000313" key="8">
    <source>
        <dbReference type="Proteomes" id="UP000199045"/>
    </source>
</evidence>
<evidence type="ECO:0000259" key="5">
    <source>
        <dbReference type="Pfam" id="PF04542"/>
    </source>
</evidence>